<evidence type="ECO:0000313" key="2">
    <source>
        <dbReference type="EMBL" id="POW06252.1"/>
    </source>
</evidence>
<keyword evidence="3" id="KW-1185">Reference proteome</keyword>
<feature type="compositionally biased region" description="Basic and acidic residues" evidence="1">
    <location>
        <begin position="149"/>
        <end position="172"/>
    </location>
</feature>
<comment type="caution">
    <text evidence="2">The sequence shown here is derived from an EMBL/GenBank/DDBJ whole genome shotgun (WGS) entry which is preliminary data.</text>
</comment>
<proteinExistence type="predicted"/>
<accession>A0A2S4V9N4</accession>
<reference evidence="3" key="2">
    <citation type="journal article" date="2018" name="BMC Genomics">
        <title>Genomic insights into host adaptation between the wheat stripe rust pathogen (Puccinia striiformis f. sp. tritici) and the barley stripe rust pathogen (Puccinia striiformis f. sp. hordei).</title>
        <authorList>
            <person name="Xia C."/>
            <person name="Wang M."/>
            <person name="Yin C."/>
            <person name="Cornejo O.E."/>
            <person name="Hulbert S.H."/>
            <person name="Chen X."/>
        </authorList>
    </citation>
    <scope>NUCLEOTIDE SEQUENCE [LARGE SCALE GENOMIC DNA]</scope>
    <source>
        <strain evidence="3">93TX-2</strain>
    </source>
</reference>
<protein>
    <submittedName>
        <fullName evidence="2">Uncharacterized protein</fullName>
    </submittedName>
</protein>
<evidence type="ECO:0000256" key="1">
    <source>
        <dbReference type="SAM" id="MobiDB-lite"/>
    </source>
</evidence>
<reference evidence="2 3" key="1">
    <citation type="submission" date="2017-12" db="EMBL/GenBank/DDBJ databases">
        <title>Gene loss provides genomic basis for host adaptation in cereal stripe rust fungi.</title>
        <authorList>
            <person name="Xia C."/>
        </authorList>
    </citation>
    <scope>NUCLEOTIDE SEQUENCE [LARGE SCALE GENOMIC DNA]</scope>
    <source>
        <strain evidence="2 3">93TX-2</strain>
    </source>
</reference>
<organism evidence="2 3">
    <name type="scientific">Puccinia striiformis</name>
    <dbReference type="NCBI Taxonomy" id="27350"/>
    <lineage>
        <taxon>Eukaryota</taxon>
        <taxon>Fungi</taxon>
        <taxon>Dikarya</taxon>
        <taxon>Basidiomycota</taxon>
        <taxon>Pucciniomycotina</taxon>
        <taxon>Pucciniomycetes</taxon>
        <taxon>Pucciniales</taxon>
        <taxon>Pucciniaceae</taxon>
        <taxon>Puccinia</taxon>
    </lineage>
</organism>
<dbReference type="VEuPathDB" id="FungiDB:PSHT_10458"/>
<dbReference type="EMBL" id="PKSM01000161">
    <property type="protein sequence ID" value="POW06252.1"/>
    <property type="molecule type" value="Genomic_DNA"/>
</dbReference>
<dbReference type="AlphaFoldDB" id="A0A2S4V9N4"/>
<feature type="compositionally biased region" description="Polar residues" evidence="1">
    <location>
        <begin position="43"/>
        <end position="66"/>
    </location>
</feature>
<feature type="compositionally biased region" description="Basic and acidic residues" evidence="1">
    <location>
        <begin position="181"/>
        <end position="221"/>
    </location>
</feature>
<evidence type="ECO:0000313" key="3">
    <source>
        <dbReference type="Proteomes" id="UP000238274"/>
    </source>
</evidence>
<name>A0A2S4V9N4_9BASI</name>
<reference evidence="3" key="3">
    <citation type="journal article" date="2018" name="Mol. Plant Microbe Interact.">
        <title>Genome sequence resources for the wheat stripe rust pathogen (Puccinia striiformis f. sp. tritici) and the barley stripe rust pathogen (Puccinia striiformis f. sp. hordei).</title>
        <authorList>
            <person name="Xia C."/>
            <person name="Wang M."/>
            <person name="Yin C."/>
            <person name="Cornejo O.E."/>
            <person name="Hulbert S.H."/>
            <person name="Chen X."/>
        </authorList>
    </citation>
    <scope>NUCLEOTIDE SEQUENCE [LARGE SCALE GENOMIC DNA]</scope>
    <source>
        <strain evidence="3">93TX-2</strain>
    </source>
</reference>
<gene>
    <name evidence="2" type="ORF">PSHT_10458</name>
</gene>
<sequence length="368" mass="43298">MIAVPPRCDGCRRRDEDCIPSSATRGDRTKCEGCRRRRVPCTTTYNPQNSTTSTDRGNIRNPTTTTDRSRRTENNSIVRRPGIDYDIELIRDDFNIFAPYRRYTTRSPVPPPRYDEPDPIVLVESLANRATTPPNREIPPTRRPPSYDQFERERVANGRSEEEERTRNEKERGRRSKKKKKEEELKKKRDEERRQSLEGAIRRREEEAKKKEEENEAMRLRGEAIRRSVQEEVDRREVDNRIPILEAEMNRSTIDEAGARIDSGGDYVMKEKNKEVETDARRLTSDVGEGCSSMIRKRRLDADVDSIQPKKSKKCRESKISDRFEEFYAMQLLILKKMGVYVDEEDIEEFKDLIKDINEGLILFRRRY</sequence>
<feature type="region of interest" description="Disordered" evidence="1">
    <location>
        <begin position="126"/>
        <end position="221"/>
    </location>
</feature>
<dbReference type="Proteomes" id="UP000238274">
    <property type="component" value="Unassembled WGS sequence"/>
</dbReference>
<feature type="region of interest" description="Disordered" evidence="1">
    <location>
        <begin position="43"/>
        <end position="77"/>
    </location>
</feature>